<dbReference type="KEGG" id="cser:CCO03_18285"/>
<proteinExistence type="predicted"/>
<sequence>MAAGFVLLWPPIDESVSKAQVTCVQFNDVDKAIALYRTAHGRPPAQLTDLLPEQLRELPVDSWGRSMRYRVLSENGWSLHSAGPNGQDEGGGGDDLRWDPVAEVCQVKE</sequence>
<reference evidence="1 2" key="1">
    <citation type="submission" date="2017-05" db="EMBL/GenBank/DDBJ databases">
        <authorList>
            <person name="Song R."/>
            <person name="Chenine A.L."/>
            <person name="Ruprecht R.M."/>
        </authorList>
    </citation>
    <scope>NUCLEOTIDE SEQUENCE [LARGE SCALE GENOMIC DNA]</scope>
    <source>
        <strain evidence="1 2">DSM 26136</strain>
    </source>
</reference>
<dbReference type="SUPFAM" id="SSF54523">
    <property type="entry name" value="Pili subunits"/>
    <property type="match status" value="1"/>
</dbReference>
<evidence type="ECO:0000313" key="2">
    <source>
        <dbReference type="Proteomes" id="UP000196138"/>
    </source>
</evidence>
<gene>
    <name evidence="1" type="ORF">CCO03_18285</name>
</gene>
<dbReference type="InterPro" id="IPR045584">
    <property type="entry name" value="Pilin-like"/>
</dbReference>
<dbReference type="Gene3D" id="3.30.700.10">
    <property type="entry name" value="Glycoprotein, Type 4 Pilin"/>
    <property type="match status" value="1"/>
</dbReference>
<organism evidence="1 2">
    <name type="scientific">Comamonas serinivorans</name>
    <dbReference type="NCBI Taxonomy" id="1082851"/>
    <lineage>
        <taxon>Bacteria</taxon>
        <taxon>Pseudomonadati</taxon>
        <taxon>Pseudomonadota</taxon>
        <taxon>Betaproteobacteria</taxon>
        <taxon>Burkholderiales</taxon>
        <taxon>Comamonadaceae</taxon>
        <taxon>Comamonas</taxon>
    </lineage>
</organism>
<dbReference type="Proteomes" id="UP000196138">
    <property type="component" value="Chromosome"/>
</dbReference>
<dbReference type="AlphaFoldDB" id="A0A1Y0ESJ8"/>
<accession>A0A1Y0ESJ8</accession>
<dbReference type="EMBL" id="CP021455">
    <property type="protein sequence ID" value="ARU06351.1"/>
    <property type="molecule type" value="Genomic_DNA"/>
</dbReference>
<name>A0A1Y0ESJ8_9BURK</name>
<keyword evidence="2" id="KW-1185">Reference proteome</keyword>
<protein>
    <submittedName>
        <fullName evidence="1">Uncharacterized protein</fullName>
    </submittedName>
</protein>
<evidence type="ECO:0000313" key="1">
    <source>
        <dbReference type="EMBL" id="ARU06351.1"/>
    </source>
</evidence>